<feature type="compositionally biased region" description="Polar residues" evidence="1">
    <location>
        <begin position="125"/>
        <end position="137"/>
    </location>
</feature>
<feature type="compositionally biased region" description="Acidic residues" evidence="1">
    <location>
        <begin position="261"/>
        <end position="273"/>
    </location>
</feature>
<keyword evidence="2" id="KW-0472">Membrane</keyword>
<feature type="non-terminal residue" evidence="3">
    <location>
        <position position="1"/>
    </location>
</feature>
<feature type="transmembrane region" description="Helical" evidence="2">
    <location>
        <begin position="221"/>
        <end position="244"/>
    </location>
</feature>
<evidence type="ECO:0000313" key="3">
    <source>
        <dbReference type="EMBL" id="CRZ12355.1"/>
    </source>
</evidence>
<name>A0A0H5RDN9_9EUKA</name>
<proteinExistence type="predicted"/>
<feature type="region of interest" description="Disordered" evidence="1">
    <location>
        <begin position="65"/>
        <end position="142"/>
    </location>
</feature>
<protein>
    <submittedName>
        <fullName evidence="3">Uncharacterized protein</fullName>
    </submittedName>
</protein>
<feature type="region of interest" description="Disordered" evidence="1">
    <location>
        <begin position="250"/>
        <end position="273"/>
    </location>
</feature>
<sequence>ALFELLRLCVVSQAQIAVDPQVLASGVDALGGADALGNLPAALGSALESNGVAGKIPEAIRSALARTGDNDKTPAEVKPALTDSSHYQPEDGHGVTKAVNADRPPGVKPDKAMENISRDEPATDRPNNARSPSDQSQNGKLGNVLNGLMGGVANNIPNAISAFQLPKIPDVAEQAKATAMPLPEDVSKLAEAHKPSVTTTSGDPPEPDRMASDEMDVHTKAYAIGAIIGGCIFLVSVMCMMIWVRRSNKRAREKNRQDADRETEELSEDSLPA</sequence>
<feature type="compositionally biased region" description="Basic and acidic residues" evidence="1">
    <location>
        <begin position="108"/>
        <end position="123"/>
    </location>
</feature>
<evidence type="ECO:0000256" key="2">
    <source>
        <dbReference type="SAM" id="Phobius"/>
    </source>
</evidence>
<keyword evidence="2" id="KW-1133">Transmembrane helix</keyword>
<organism evidence="3">
    <name type="scientific">Spongospora subterranea</name>
    <dbReference type="NCBI Taxonomy" id="70186"/>
    <lineage>
        <taxon>Eukaryota</taxon>
        <taxon>Sar</taxon>
        <taxon>Rhizaria</taxon>
        <taxon>Endomyxa</taxon>
        <taxon>Phytomyxea</taxon>
        <taxon>Plasmodiophorida</taxon>
        <taxon>Plasmodiophoridae</taxon>
        <taxon>Spongospora</taxon>
    </lineage>
</organism>
<dbReference type="AlphaFoldDB" id="A0A0H5RDN9"/>
<keyword evidence="2" id="KW-0812">Transmembrane</keyword>
<evidence type="ECO:0000256" key="1">
    <source>
        <dbReference type="SAM" id="MobiDB-lite"/>
    </source>
</evidence>
<accession>A0A0H5RDN9</accession>
<reference evidence="3" key="1">
    <citation type="submission" date="2015-04" db="EMBL/GenBank/DDBJ databases">
        <title>The genome sequence of the plant pathogenic Rhizarian Plasmodiophora brassicae reveals insights in its biotrophic life cycle and the origin of chitin synthesis.</title>
        <authorList>
            <person name="Schwelm A."/>
            <person name="Fogelqvist J."/>
            <person name="Knaust A."/>
            <person name="Julke S."/>
            <person name="Lilja T."/>
            <person name="Dhandapani V."/>
            <person name="Bonilla-Rosso G."/>
            <person name="Karlsson M."/>
            <person name="Shevchenko A."/>
            <person name="Choi S.R."/>
            <person name="Kim H.G."/>
            <person name="Park J.Y."/>
            <person name="Lim Y.P."/>
            <person name="Ludwig-Muller J."/>
            <person name="Dixelius C."/>
        </authorList>
    </citation>
    <scope>NUCLEOTIDE SEQUENCE</scope>
    <source>
        <tissue evidence="3">Potato root galls</tissue>
    </source>
</reference>
<dbReference type="EMBL" id="HACM01011913">
    <property type="protein sequence ID" value="CRZ12355.1"/>
    <property type="molecule type" value="Transcribed_RNA"/>
</dbReference>